<dbReference type="PROSITE" id="PS00080">
    <property type="entry name" value="MULTICOPPER_OXIDASE2"/>
    <property type="match status" value="1"/>
</dbReference>
<feature type="signal peptide" evidence="3">
    <location>
        <begin position="1"/>
        <end position="23"/>
    </location>
</feature>
<feature type="domain" description="Plastocyanin-like" evidence="5">
    <location>
        <begin position="341"/>
        <end position="462"/>
    </location>
</feature>
<evidence type="ECO:0000256" key="2">
    <source>
        <dbReference type="ARBA" id="ARBA00023002"/>
    </source>
</evidence>
<dbReference type="PANTHER" id="PTHR11709:SF2">
    <property type="entry name" value="MULTICOPPER OXIDASE LPR1"/>
    <property type="match status" value="1"/>
</dbReference>
<dbReference type="Pfam" id="PF07731">
    <property type="entry name" value="Cu-oxidase_2"/>
    <property type="match status" value="1"/>
</dbReference>
<organism evidence="7 8">
    <name type="scientific">Candidatus Haliotispira prima</name>
    <dbReference type="NCBI Taxonomy" id="3034016"/>
    <lineage>
        <taxon>Bacteria</taxon>
        <taxon>Pseudomonadati</taxon>
        <taxon>Spirochaetota</taxon>
        <taxon>Spirochaetia</taxon>
        <taxon>Spirochaetales</taxon>
        <taxon>Spirochaetaceae</taxon>
        <taxon>Candidatus Haliotispira</taxon>
    </lineage>
</organism>
<dbReference type="Pfam" id="PF07732">
    <property type="entry name" value="Cu-oxidase_3"/>
    <property type="match status" value="1"/>
</dbReference>
<evidence type="ECO:0000313" key="8">
    <source>
        <dbReference type="Proteomes" id="UP001228690"/>
    </source>
</evidence>
<dbReference type="SUPFAM" id="SSF49503">
    <property type="entry name" value="Cupredoxins"/>
    <property type="match status" value="3"/>
</dbReference>
<evidence type="ECO:0000259" key="4">
    <source>
        <dbReference type="Pfam" id="PF00394"/>
    </source>
</evidence>
<keyword evidence="8" id="KW-1185">Reference proteome</keyword>
<dbReference type="InterPro" id="IPR011706">
    <property type="entry name" value="Cu-oxidase_C"/>
</dbReference>
<feature type="chain" id="PRO_5046526916" evidence="3">
    <location>
        <begin position="24"/>
        <end position="463"/>
    </location>
</feature>
<dbReference type="Gene3D" id="2.60.40.420">
    <property type="entry name" value="Cupredoxins - blue copper proteins"/>
    <property type="match status" value="3"/>
</dbReference>
<evidence type="ECO:0000256" key="1">
    <source>
        <dbReference type="ARBA" id="ARBA00022723"/>
    </source>
</evidence>
<dbReference type="InterPro" id="IPR011707">
    <property type="entry name" value="Cu-oxidase-like_N"/>
</dbReference>
<dbReference type="InterPro" id="IPR002355">
    <property type="entry name" value="Cu_oxidase_Cu_BS"/>
</dbReference>
<evidence type="ECO:0000256" key="3">
    <source>
        <dbReference type="SAM" id="SignalP"/>
    </source>
</evidence>
<sequence>MTKAKCVLTILFIKTLHLSLLTAEDLPIPPLLDYTRQRGQKIFELDAKEAQHRFSSKHKAQTLGYNGDYLGPTIKVQAGDAVSFKVKNSMSEPTTVHWHGLHVPAEMDGNMFQPIRAGGQWQANYTIKQEAGSFWYHPHKMGKTAKQVYQGLAGMYIIEDKNSMSLGLPSQYGVDDIPLVLQDKAFNRSGNNLTYDGSIQTAMMYGGMSGNTFIVNGVLQPTFKVQGKLTRFRVLNASNSSLYQIYLSDKSSFQIIAGDASLLDKPVRTNTILLSPGERTEIVIDFSRFKKNDKLQLRATLKDGREITFMSFDRNNYKDMGSKVPRKLNTASNVNKLKIDKQRRLKMGHHLRINGSTFDPGKINIKIKEGDTEEWIVQGSNMVMRGGFSFHNLHIHDVTFQIKSINGKRPKPELSGFKDTVFIPPRSEVRLIAKFKDYKGKYVYHCHLLEHEDLGMMGIFEVG</sequence>
<feature type="domain" description="Plastocyanin-like" evidence="4">
    <location>
        <begin position="215"/>
        <end position="288"/>
    </location>
</feature>
<keyword evidence="2" id="KW-0560">Oxidoreductase</keyword>
<dbReference type="Proteomes" id="UP001228690">
    <property type="component" value="Chromosome"/>
</dbReference>
<accession>A0ABY8MEJ5</accession>
<dbReference type="InterPro" id="IPR001117">
    <property type="entry name" value="Cu-oxidase_2nd"/>
</dbReference>
<dbReference type="EMBL" id="CP123443">
    <property type="protein sequence ID" value="WGK68406.1"/>
    <property type="molecule type" value="Genomic_DNA"/>
</dbReference>
<name>A0ABY8MEJ5_9SPIO</name>
<dbReference type="PANTHER" id="PTHR11709">
    <property type="entry name" value="MULTI-COPPER OXIDASE"/>
    <property type="match status" value="1"/>
</dbReference>
<dbReference type="Pfam" id="PF00394">
    <property type="entry name" value="Cu-oxidase"/>
    <property type="match status" value="1"/>
</dbReference>
<reference evidence="7 8" key="1">
    <citation type="submission" date="2023-04" db="EMBL/GenBank/DDBJ databases">
        <title>Spirochaete genome identified in red abalone sample constitutes a novel genus.</title>
        <authorList>
            <person name="Sharma S.P."/>
            <person name="Purcell C.M."/>
            <person name="Hyde J.R."/>
            <person name="Severin A.J."/>
        </authorList>
    </citation>
    <scope>NUCLEOTIDE SEQUENCE [LARGE SCALE GENOMIC DNA]</scope>
    <source>
        <strain evidence="7 8">SP-2023</strain>
    </source>
</reference>
<keyword evidence="1" id="KW-0479">Metal-binding</keyword>
<dbReference type="InterPro" id="IPR008972">
    <property type="entry name" value="Cupredoxin"/>
</dbReference>
<evidence type="ECO:0000313" key="7">
    <source>
        <dbReference type="EMBL" id="WGK68406.1"/>
    </source>
</evidence>
<gene>
    <name evidence="7" type="ORF">P0082_07910</name>
</gene>
<dbReference type="RefSeq" id="WP_326926584.1">
    <property type="nucleotide sequence ID" value="NZ_CP123443.1"/>
</dbReference>
<dbReference type="CDD" id="cd04232">
    <property type="entry name" value="CuRO_1_CueO_FtsP"/>
    <property type="match status" value="1"/>
</dbReference>
<feature type="domain" description="Plastocyanin-like" evidence="6">
    <location>
        <begin position="48"/>
        <end position="162"/>
    </location>
</feature>
<proteinExistence type="predicted"/>
<evidence type="ECO:0000259" key="6">
    <source>
        <dbReference type="Pfam" id="PF07732"/>
    </source>
</evidence>
<dbReference type="InterPro" id="IPR045087">
    <property type="entry name" value="Cu-oxidase_fam"/>
</dbReference>
<protein>
    <submittedName>
        <fullName evidence="7">Multicopper oxidase domain-containing protein</fullName>
    </submittedName>
</protein>
<keyword evidence="3" id="KW-0732">Signal</keyword>
<evidence type="ECO:0000259" key="5">
    <source>
        <dbReference type="Pfam" id="PF07731"/>
    </source>
</evidence>